<dbReference type="AlphaFoldDB" id="A0A2A2WSG3"/>
<dbReference type="InterPro" id="IPR000172">
    <property type="entry name" value="GMC_OxRdtase_N"/>
</dbReference>
<feature type="domain" description="Glucose-methanol-choline oxidoreductase C-terminal" evidence="8">
    <location>
        <begin position="381"/>
        <end position="434"/>
    </location>
</feature>
<evidence type="ECO:0000256" key="1">
    <source>
        <dbReference type="ARBA" id="ARBA00001974"/>
    </source>
</evidence>
<dbReference type="GO" id="GO:0071949">
    <property type="term" value="F:FAD binding"/>
    <property type="evidence" value="ECO:0007669"/>
    <property type="project" value="InterPro"/>
</dbReference>
<keyword evidence="5" id="KW-0560">Oxidoreductase</keyword>
<dbReference type="Pfam" id="PF00732">
    <property type="entry name" value="GMC_oxred_N"/>
    <property type="match status" value="1"/>
</dbReference>
<dbReference type="SUPFAM" id="SSF51905">
    <property type="entry name" value="FAD/NAD(P)-binding domain"/>
    <property type="match status" value="1"/>
</dbReference>
<dbReference type="Pfam" id="PF01494">
    <property type="entry name" value="FAD_binding_3"/>
    <property type="match status" value="1"/>
</dbReference>
<reference evidence="10" key="1">
    <citation type="submission" date="2017-09" db="EMBL/GenBank/DDBJ databases">
        <authorList>
            <person name="Zhang Y."/>
            <person name="Huang X."/>
            <person name="Liu J."/>
            <person name="Lu L."/>
            <person name="Peng K."/>
        </authorList>
    </citation>
    <scope>NUCLEOTIDE SEQUENCE [LARGE SCALE GENOMIC DNA]</scope>
    <source>
        <strain evidence="10">S-XJ-1</strain>
    </source>
</reference>
<evidence type="ECO:0000259" key="7">
    <source>
        <dbReference type="Pfam" id="PF01494"/>
    </source>
</evidence>
<sequence>MALGVGRALARRTATGRHAVSGGEGSRAARADVVVVGAGPAGCVMGRRLAEAGADVLLVESGTASASPRAGLLDVGPGSQVVARHRATLGEARLDLPRGRTLGGSGAVNGGYCTPARPADLAEWGPDWPRRYAVGLARAAERLRPGLAPMGPVAAQVAAAFPGRVSAIGQARRGPRRVTAFDAWDPSGAGARVRTGAQVRSLRWEGGRVAGRCDGVVLDDDEEIGAGQVVLCAGAIGTAALLMGSGIGPSTGHPVGHGVQEHPELLLDLPADVLSGRDPYPRPGPDAPGGLPPLLSHVVRLQLSAAAEVEIRPYAVPLHHVIPGLVPAPRRIGVALMTPVGRGRIGDDGTVHLADDPHDAAVLAEAAARVAERMGLDGDVTVSTSQHLSGTARIGEVLDDSGRVLGVPGLRVADASALPSLPRCGPYYTVLAVAEDLATRVIAERAW</sequence>
<protein>
    <submittedName>
        <fullName evidence="9">Dehydrogenase</fullName>
    </submittedName>
</protein>
<dbReference type="NCBIfam" id="NF038210">
    <property type="entry name" value="GMC_mycofac_3"/>
    <property type="match status" value="1"/>
</dbReference>
<dbReference type="OrthoDB" id="9785276at2"/>
<dbReference type="GO" id="GO:0016614">
    <property type="term" value="F:oxidoreductase activity, acting on CH-OH group of donors"/>
    <property type="evidence" value="ECO:0007669"/>
    <property type="project" value="InterPro"/>
</dbReference>
<organism evidence="9 10">
    <name type="scientific">Dietzia natronolimnaea</name>
    <dbReference type="NCBI Taxonomy" id="161920"/>
    <lineage>
        <taxon>Bacteria</taxon>
        <taxon>Bacillati</taxon>
        <taxon>Actinomycetota</taxon>
        <taxon>Actinomycetes</taxon>
        <taxon>Mycobacteriales</taxon>
        <taxon>Dietziaceae</taxon>
        <taxon>Dietzia</taxon>
    </lineage>
</organism>
<dbReference type="PIRSF" id="PIRSF000137">
    <property type="entry name" value="Alcohol_oxidase"/>
    <property type="match status" value="1"/>
</dbReference>
<dbReference type="Proteomes" id="UP000218810">
    <property type="component" value="Unassembled WGS sequence"/>
</dbReference>
<evidence type="ECO:0000259" key="8">
    <source>
        <dbReference type="Pfam" id="PF05199"/>
    </source>
</evidence>
<dbReference type="PANTHER" id="PTHR42784:SF1">
    <property type="entry name" value="PYRANOSE 2-OXIDASE"/>
    <property type="match status" value="1"/>
</dbReference>
<keyword evidence="4" id="KW-0274">FAD</keyword>
<evidence type="ECO:0000256" key="4">
    <source>
        <dbReference type="ARBA" id="ARBA00022827"/>
    </source>
</evidence>
<dbReference type="Gene3D" id="3.50.50.60">
    <property type="entry name" value="FAD/NAD(P)-binding domain"/>
    <property type="match status" value="2"/>
</dbReference>
<dbReference type="InterPro" id="IPR007867">
    <property type="entry name" value="GMC_OxRtase_C"/>
</dbReference>
<comment type="caution">
    <text evidence="9">The sequence shown here is derived from an EMBL/GenBank/DDBJ whole genome shotgun (WGS) entry which is preliminary data.</text>
</comment>
<dbReference type="EMBL" id="NTGA01000009">
    <property type="protein sequence ID" value="PAY24095.1"/>
    <property type="molecule type" value="Genomic_DNA"/>
</dbReference>
<dbReference type="PRINTS" id="PR00411">
    <property type="entry name" value="PNDRDTASEI"/>
</dbReference>
<comment type="cofactor">
    <cofactor evidence="1">
        <name>FAD</name>
        <dbReference type="ChEBI" id="CHEBI:57692"/>
    </cofactor>
</comment>
<keyword evidence="3" id="KW-0285">Flavoprotein</keyword>
<evidence type="ECO:0000313" key="9">
    <source>
        <dbReference type="EMBL" id="PAY24095.1"/>
    </source>
</evidence>
<gene>
    <name evidence="9" type="ORF">CEY15_04975</name>
</gene>
<evidence type="ECO:0000256" key="3">
    <source>
        <dbReference type="ARBA" id="ARBA00022630"/>
    </source>
</evidence>
<dbReference type="InterPro" id="IPR051473">
    <property type="entry name" value="P2Ox-like"/>
</dbReference>
<name>A0A2A2WSG3_9ACTN</name>
<dbReference type="PANTHER" id="PTHR42784">
    <property type="entry name" value="PYRANOSE 2-OXIDASE"/>
    <property type="match status" value="1"/>
</dbReference>
<evidence type="ECO:0000313" key="10">
    <source>
        <dbReference type="Proteomes" id="UP000218810"/>
    </source>
</evidence>
<feature type="domain" description="FAD-binding" evidence="7">
    <location>
        <begin position="31"/>
        <end position="74"/>
    </location>
</feature>
<evidence type="ECO:0000256" key="5">
    <source>
        <dbReference type="ARBA" id="ARBA00023002"/>
    </source>
</evidence>
<dbReference type="InterPro" id="IPR012132">
    <property type="entry name" value="GMC_OxRdtase"/>
</dbReference>
<feature type="domain" description="Glucose-methanol-choline oxidoreductase N-terminal" evidence="6">
    <location>
        <begin position="186"/>
        <end position="264"/>
    </location>
</feature>
<evidence type="ECO:0000256" key="2">
    <source>
        <dbReference type="ARBA" id="ARBA00010790"/>
    </source>
</evidence>
<proteinExistence type="inferred from homology"/>
<keyword evidence="10" id="KW-1185">Reference proteome</keyword>
<comment type="similarity">
    <text evidence="2">Belongs to the GMC oxidoreductase family.</text>
</comment>
<dbReference type="InterPro" id="IPR036188">
    <property type="entry name" value="FAD/NAD-bd_sf"/>
</dbReference>
<evidence type="ECO:0000259" key="6">
    <source>
        <dbReference type="Pfam" id="PF00732"/>
    </source>
</evidence>
<accession>A0A2A2WSG3</accession>
<dbReference type="InterPro" id="IPR002938">
    <property type="entry name" value="FAD-bd"/>
</dbReference>
<dbReference type="Pfam" id="PF05199">
    <property type="entry name" value="GMC_oxred_C"/>
    <property type="match status" value="1"/>
</dbReference>